<feature type="region of interest" description="Disordered" evidence="1">
    <location>
        <begin position="57"/>
        <end position="89"/>
    </location>
</feature>
<protein>
    <submittedName>
        <fullName evidence="2">Uncharacterized protein</fullName>
    </submittedName>
</protein>
<evidence type="ECO:0000256" key="1">
    <source>
        <dbReference type="SAM" id="MobiDB-lite"/>
    </source>
</evidence>
<accession>A0A3B1AZ73</accession>
<feature type="compositionally biased region" description="Basic and acidic residues" evidence="1">
    <location>
        <begin position="70"/>
        <end position="81"/>
    </location>
</feature>
<reference evidence="2" key="1">
    <citation type="submission" date="2018-06" db="EMBL/GenBank/DDBJ databases">
        <authorList>
            <person name="Zhirakovskaya E."/>
        </authorList>
    </citation>
    <scope>NUCLEOTIDE SEQUENCE</scope>
</reference>
<gene>
    <name evidence="2" type="ORF">MNBD_GAMMA25-1601</name>
</gene>
<dbReference type="AlphaFoldDB" id="A0A3B1AZ73"/>
<proteinExistence type="predicted"/>
<dbReference type="EMBL" id="UOFY01000067">
    <property type="protein sequence ID" value="VAX11389.1"/>
    <property type="molecule type" value="Genomic_DNA"/>
</dbReference>
<evidence type="ECO:0000313" key="2">
    <source>
        <dbReference type="EMBL" id="VAX11389.1"/>
    </source>
</evidence>
<sequence>MKKTAALSIAMLLISSAWVQAESDHSHQNSGHTAQMQDEIIQIQKEPNLEKRQAAMKAHMEKMQASMGSKFKEGKSGKDISSKMMQQRQAMRDEMIKITNEPNTEKRMAMLSIHIKKMQEMQESNPAANDMH</sequence>
<organism evidence="2">
    <name type="scientific">hydrothermal vent metagenome</name>
    <dbReference type="NCBI Taxonomy" id="652676"/>
    <lineage>
        <taxon>unclassified sequences</taxon>
        <taxon>metagenomes</taxon>
        <taxon>ecological metagenomes</taxon>
    </lineage>
</organism>
<name>A0A3B1AZ73_9ZZZZ</name>